<feature type="domain" description="F-box protein At3g26010-like beta-propeller" evidence="1">
    <location>
        <begin position="137"/>
        <end position="411"/>
    </location>
</feature>
<accession>A0A9Q0F5M7</accession>
<dbReference type="AlphaFoldDB" id="A0A9Q0F5M7"/>
<dbReference type="Proteomes" id="UP001141552">
    <property type="component" value="Unassembled WGS sequence"/>
</dbReference>
<sequence>MVAYKSSAISPLPIVSSSSMEDLDDDLLVKILVPGILTSQDAFQCKLVSKHWQSLISSPFFVKSWKEFHKVDHQPLPFTLVTNLKIRSGWVDHYVISNVATRHQLFQSKRFNLGFLPCFRRGRNGRGRRAHVRISASCNDVLLCHSTLLEDMKQRVYYICNPLTRYWVALPAFPSSNCLSMIKGDAHVGLVCEENNYSVVRIHYGQSTGWSKSSFLAEVFSSKTQRWDVMEVSHPHDLEFFFKNYNYGYHQHNMFCWNGFLFIDNQADDTLVAYNPLEPNSCRIISKPEEGYFDHMAFGVCHGSLQLLQQCNHDRVDIGTGYFIIWQLEDLEKGEWSFKNEIFFEEFAMDENDPLQDEIHYDQGPQIQVLSLDPNDENIVFFRHDCWHGGKDERILSCNLLTKRVKLLDSKACTGRGLRCWEPQNFFQFVIPAWPTPVPRLP</sequence>
<reference evidence="2" key="1">
    <citation type="submission" date="2022-02" db="EMBL/GenBank/DDBJ databases">
        <authorList>
            <person name="Henning P.M."/>
            <person name="McCubbin A.G."/>
            <person name="Shore J.S."/>
        </authorList>
    </citation>
    <scope>NUCLEOTIDE SEQUENCE</scope>
    <source>
        <strain evidence="2">F60SS</strain>
        <tissue evidence="2">Leaves</tissue>
    </source>
</reference>
<reference evidence="2" key="2">
    <citation type="journal article" date="2023" name="Plants (Basel)">
        <title>Annotation of the Turnera subulata (Passifloraceae) Draft Genome Reveals the S-Locus Evolved after the Divergence of Turneroideae from Passifloroideae in a Stepwise Manner.</title>
        <authorList>
            <person name="Henning P.M."/>
            <person name="Roalson E.H."/>
            <person name="Mir W."/>
            <person name="McCubbin A.G."/>
            <person name="Shore J.S."/>
        </authorList>
    </citation>
    <scope>NUCLEOTIDE SEQUENCE</scope>
    <source>
        <strain evidence="2">F60SS</strain>
    </source>
</reference>
<organism evidence="2 3">
    <name type="scientific">Turnera subulata</name>
    <dbReference type="NCBI Taxonomy" id="218843"/>
    <lineage>
        <taxon>Eukaryota</taxon>
        <taxon>Viridiplantae</taxon>
        <taxon>Streptophyta</taxon>
        <taxon>Embryophyta</taxon>
        <taxon>Tracheophyta</taxon>
        <taxon>Spermatophyta</taxon>
        <taxon>Magnoliopsida</taxon>
        <taxon>eudicotyledons</taxon>
        <taxon>Gunneridae</taxon>
        <taxon>Pentapetalae</taxon>
        <taxon>rosids</taxon>
        <taxon>fabids</taxon>
        <taxon>Malpighiales</taxon>
        <taxon>Passifloraceae</taxon>
        <taxon>Turnera</taxon>
    </lineage>
</organism>
<dbReference type="OrthoDB" id="1157305at2759"/>
<name>A0A9Q0F5M7_9ROSI</name>
<dbReference type="PANTHER" id="PTHR35546">
    <property type="entry name" value="F-BOX PROTEIN INTERACTION DOMAIN PROTEIN-RELATED"/>
    <property type="match status" value="1"/>
</dbReference>
<proteinExistence type="predicted"/>
<dbReference type="PANTHER" id="PTHR35546:SF130">
    <property type="entry name" value="EXPRESSED PROTEIN"/>
    <property type="match status" value="1"/>
</dbReference>
<dbReference type="EMBL" id="JAKUCV010006990">
    <property type="protein sequence ID" value="KAJ4825162.1"/>
    <property type="molecule type" value="Genomic_DNA"/>
</dbReference>
<evidence type="ECO:0000313" key="2">
    <source>
        <dbReference type="EMBL" id="KAJ4825162.1"/>
    </source>
</evidence>
<keyword evidence="3" id="KW-1185">Reference proteome</keyword>
<gene>
    <name evidence="2" type="ORF">Tsubulata_032179</name>
</gene>
<comment type="caution">
    <text evidence="2">The sequence shown here is derived from an EMBL/GenBank/DDBJ whole genome shotgun (WGS) entry which is preliminary data.</text>
</comment>
<dbReference type="SUPFAM" id="SSF81383">
    <property type="entry name" value="F-box domain"/>
    <property type="match status" value="1"/>
</dbReference>
<dbReference type="InterPro" id="IPR055290">
    <property type="entry name" value="At3g26010-like"/>
</dbReference>
<evidence type="ECO:0000313" key="3">
    <source>
        <dbReference type="Proteomes" id="UP001141552"/>
    </source>
</evidence>
<protein>
    <recommendedName>
        <fullName evidence="1">F-box protein At3g26010-like beta-propeller domain-containing protein</fullName>
    </recommendedName>
</protein>
<dbReference type="Pfam" id="PF24750">
    <property type="entry name" value="b-prop_At3g26010-like"/>
    <property type="match status" value="1"/>
</dbReference>
<evidence type="ECO:0000259" key="1">
    <source>
        <dbReference type="Pfam" id="PF24750"/>
    </source>
</evidence>
<dbReference type="InterPro" id="IPR056592">
    <property type="entry name" value="Beta-prop_At3g26010-like"/>
</dbReference>
<dbReference type="InterPro" id="IPR036047">
    <property type="entry name" value="F-box-like_dom_sf"/>
</dbReference>